<sequence length="50" mass="5510">MGQNFQVPVTKIIEDTGIIFANVVRNADVYSGPSAGRTLRTVADIQHPRR</sequence>
<organism evidence="1 2">
    <name type="scientific">Mesorhizobium ventifaucium</name>
    <dbReference type="NCBI Taxonomy" id="666020"/>
    <lineage>
        <taxon>Bacteria</taxon>
        <taxon>Pseudomonadati</taxon>
        <taxon>Pseudomonadota</taxon>
        <taxon>Alphaproteobacteria</taxon>
        <taxon>Hyphomicrobiales</taxon>
        <taxon>Phyllobacteriaceae</taxon>
        <taxon>Mesorhizobium</taxon>
    </lineage>
</organism>
<proteinExistence type="predicted"/>
<reference evidence="1" key="1">
    <citation type="submission" date="2022-03" db="EMBL/GenBank/DDBJ databases">
        <authorList>
            <person name="Brunel B."/>
        </authorList>
    </citation>
    <scope>NUCLEOTIDE SEQUENCE</scope>
    <source>
        <strain evidence="1">STM4922sample</strain>
    </source>
</reference>
<gene>
    <name evidence="1" type="ORF">MES4922_10067</name>
</gene>
<keyword evidence="2" id="KW-1185">Reference proteome</keyword>
<accession>A0ABN8JAM7</accession>
<name>A0ABN8JAM7_9HYPH</name>
<protein>
    <submittedName>
        <fullName evidence="1">Uncharacterized protein</fullName>
    </submittedName>
</protein>
<dbReference type="Proteomes" id="UP001152604">
    <property type="component" value="Unassembled WGS sequence"/>
</dbReference>
<evidence type="ECO:0000313" key="2">
    <source>
        <dbReference type="Proteomes" id="UP001152604"/>
    </source>
</evidence>
<dbReference type="EMBL" id="CAKXZS010000001">
    <property type="protein sequence ID" value="CAH2394154.1"/>
    <property type="molecule type" value="Genomic_DNA"/>
</dbReference>
<evidence type="ECO:0000313" key="1">
    <source>
        <dbReference type="EMBL" id="CAH2394154.1"/>
    </source>
</evidence>
<comment type="caution">
    <text evidence="1">The sequence shown here is derived from an EMBL/GenBank/DDBJ whole genome shotgun (WGS) entry which is preliminary data.</text>
</comment>